<evidence type="ECO:0000256" key="10">
    <source>
        <dbReference type="ARBA" id="ARBA00023136"/>
    </source>
</evidence>
<dbReference type="RefSeq" id="XP_054854973.1">
    <property type="nucleotide sequence ID" value="XM_054998998.1"/>
</dbReference>
<dbReference type="GO" id="GO:0005789">
    <property type="term" value="C:endoplasmic reticulum membrane"/>
    <property type="evidence" value="ECO:0007669"/>
    <property type="project" value="UniProtKB-SubCell"/>
</dbReference>
<organism evidence="12 14">
    <name type="scientific">Eublepharis macularius</name>
    <name type="common">Leopard gecko</name>
    <name type="synonym">Cyrtodactylus macularius</name>
    <dbReference type="NCBI Taxonomy" id="481883"/>
    <lineage>
        <taxon>Eukaryota</taxon>
        <taxon>Metazoa</taxon>
        <taxon>Chordata</taxon>
        <taxon>Craniata</taxon>
        <taxon>Vertebrata</taxon>
        <taxon>Euteleostomi</taxon>
        <taxon>Lepidosauria</taxon>
        <taxon>Squamata</taxon>
        <taxon>Bifurcata</taxon>
        <taxon>Gekkota</taxon>
        <taxon>Eublepharidae</taxon>
        <taxon>Eublepharinae</taxon>
        <taxon>Eublepharis</taxon>
    </lineage>
</organism>
<comment type="function">
    <text evidence="11">Mannosyltransferase involved in glycosylphosphatidylinositol-anchor biosynthesis.</text>
</comment>
<feature type="transmembrane region" description="Helical" evidence="11">
    <location>
        <begin position="342"/>
        <end position="362"/>
    </location>
</feature>
<gene>
    <name evidence="13 14" type="primary">PIGV</name>
</gene>
<protein>
    <recommendedName>
        <fullName evidence="11">GPI mannosyltransferase 2</fullName>
        <ecNumber evidence="11">2.4.1.-</ecNumber>
    </recommendedName>
</protein>
<dbReference type="KEGG" id="emc:129343041"/>
<dbReference type="PANTHER" id="PTHR12468:SF2">
    <property type="entry name" value="GPI MANNOSYLTRANSFERASE 2"/>
    <property type="match status" value="1"/>
</dbReference>
<keyword evidence="10 11" id="KW-0472">Membrane</keyword>
<dbReference type="Proteomes" id="UP001190640">
    <property type="component" value="Chromosome 15"/>
</dbReference>
<evidence type="ECO:0000256" key="6">
    <source>
        <dbReference type="ARBA" id="ARBA00022679"/>
    </source>
</evidence>
<feature type="transmembrane region" description="Helical" evidence="11">
    <location>
        <begin position="89"/>
        <end position="107"/>
    </location>
</feature>
<evidence type="ECO:0000256" key="7">
    <source>
        <dbReference type="ARBA" id="ARBA00022692"/>
    </source>
</evidence>
<dbReference type="Pfam" id="PF04188">
    <property type="entry name" value="Mannosyl_trans2"/>
    <property type="match status" value="1"/>
</dbReference>
<sequence length="513" mass="57711">MPVTNGGDPHRREVVRFAVLCRAVTIVLQVLFNLLIPDHAADAFSPPRLSEPGFCDWLVECLLGGLSRWDAEHFLFIAEHGYVYEHNCAFFPLFPLSLRAVAGTVLWPLGDVLCFRSRLLLSAVLLNTLFSVLAAWILYELGCVVLQCRRQAFLSASLFCITPANVFMAAAYSESMFALLAFGAMWQLEKGCFWRSSLLFSLASGVRSNGVINAGFLVYAKMKRFASQLQAGNGIELLLILGQLPVLLLSLLVMCGSVFLPFVLFQFYAYFWFCSTNVGSEYAVPRPLLQLAVDMGYRLAFGDGAKPPWCSWDYPMVYSYIQDAYWNVGLLRYYELRQIPNFLLAAPAIMLGSWAAWCYVAANPWHCLTLGLARRETGRVMAEDSAKPASGFCSPGVFVYVVHATALLVFGMFCMHVQVLTRFLGSSSPVLYWFSAHLLHTHEPLLQFRDPSTSHAAPHLRSSFPARNKNENPVLRLLKNWRQSTTLTQWLLGYAFSYWLLGLALHCNFFPWT</sequence>
<dbReference type="InterPro" id="IPR007315">
    <property type="entry name" value="PIG-V/Gpi18"/>
</dbReference>
<feature type="transmembrane region" description="Helical" evidence="11">
    <location>
        <begin position="119"/>
        <end position="139"/>
    </location>
</feature>
<feature type="transmembrane region" description="Helical" evidence="11">
    <location>
        <begin position="491"/>
        <end position="512"/>
    </location>
</feature>
<evidence type="ECO:0000256" key="9">
    <source>
        <dbReference type="ARBA" id="ARBA00022989"/>
    </source>
</evidence>
<dbReference type="GO" id="GO:0031501">
    <property type="term" value="C:mannosyltransferase complex"/>
    <property type="evidence" value="ECO:0007669"/>
    <property type="project" value="TreeGrafter"/>
</dbReference>
<evidence type="ECO:0000313" key="14">
    <source>
        <dbReference type="RefSeq" id="XP_054854974.1"/>
    </source>
</evidence>
<evidence type="ECO:0000256" key="11">
    <source>
        <dbReference type="RuleBase" id="RU363112"/>
    </source>
</evidence>
<keyword evidence="9 11" id="KW-1133">Transmembrane helix</keyword>
<dbReference type="PANTHER" id="PTHR12468">
    <property type="entry name" value="GPI MANNOSYLTRANSFERASE 2"/>
    <property type="match status" value="1"/>
</dbReference>
<accession>A0AA97LGW9</accession>
<dbReference type="GO" id="GO:0006506">
    <property type="term" value="P:GPI anchor biosynthetic process"/>
    <property type="evidence" value="ECO:0007669"/>
    <property type="project" value="UniProtKB-KW"/>
</dbReference>
<keyword evidence="4 11" id="KW-0337">GPI-anchor biosynthesis</keyword>
<proteinExistence type="inferred from homology"/>
<dbReference type="EC" id="2.4.1.-" evidence="11"/>
<comment type="pathway">
    <text evidence="2 11">Glycolipid biosynthesis; glycosylphosphatidylinositol-anchor biosynthesis.</text>
</comment>
<keyword evidence="8 11" id="KW-0256">Endoplasmic reticulum</keyword>
<feature type="transmembrane region" description="Helical" evidence="11">
    <location>
        <begin position="198"/>
        <end position="220"/>
    </location>
</feature>
<dbReference type="GeneID" id="129343041"/>
<keyword evidence="7 11" id="KW-0812">Transmembrane</keyword>
<keyword evidence="6 11" id="KW-0808">Transferase</keyword>
<evidence type="ECO:0000256" key="8">
    <source>
        <dbReference type="ARBA" id="ARBA00022824"/>
    </source>
</evidence>
<dbReference type="CTD" id="55650"/>
<evidence type="ECO:0000313" key="13">
    <source>
        <dbReference type="RefSeq" id="XP_054854973.1"/>
    </source>
</evidence>
<keyword evidence="5 11" id="KW-0328">Glycosyltransferase</keyword>
<dbReference type="GO" id="GO:0004376">
    <property type="term" value="F:GPI mannosyltransferase activity"/>
    <property type="evidence" value="ECO:0007669"/>
    <property type="project" value="InterPro"/>
</dbReference>
<name>A0AA97LGW9_EUBMA</name>
<reference evidence="13 14" key="1">
    <citation type="submission" date="2025-04" db="UniProtKB">
        <authorList>
            <consortium name="RefSeq"/>
        </authorList>
    </citation>
    <scope>IDENTIFICATION</scope>
    <source>
        <tissue evidence="13 14">Blood</tissue>
    </source>
</reference>
<comment type="similarity">
    <text evidence="3 11">Belongs to the PIGV family.</text>
</comment>
<evidence type="ECO:0000313" key="12">
    <source>
        <dbReference type="Proteomes" id="UP001190640"/>
    </source>
</evidence>
<evidence type="ECO:0000256" key="2">
    <source>
        <dbReference type="ARBA" id="ARBA00004687"/>
    </source>
</evidence>
<dbReference type="AlphaFoldDB" id="A0AA97LGW9"/>
<dbReference type="RefSeq" id="XP_054854974.1">
    <property type="nucleotide sequence ID" value="XM_054998999.1"/>
</dbReference>
<evidence type="ECO:0000256" key="5">
    <source>
        <dbReference type="ARBA" id="ARBA00022676"/>
    </source>
</evidence>
<evidence type="ECO:0000256" key="3">
    <source>
        <dbReference type="ARBA" id="ARBA00008698"/>
    </source>
</evidence>
<evidence type="ECO:0000256" key="4">
    <source>
        <dbReference type="ARBA" id="ARBA00022502"/>
    </source>
</evidence>
<feature type="transmembrane region" description="Helical" evidence="11">
    <location>
        <begin position="14"/>
        <end position="36"/>
    </location>
</feature>
<evidence type="ECO:0000256" key="1">
    <source>
        <dbReference type="ARBA" id="ARBA00004477"/>
    </source>
</evidence>
<comment type="subcellular location">
    <subcellularLocation>
        <location evidence="1 11">Endoplasmic reticulum membrane</location>
        <topology evidence="1 11">Multi-pass membrane protein</topology>
    </subcellularLocation>
</comment>
<feature type="transmembrane region" description="Helical" evidence="11">
    <location>
        <begin position="166"/>
        <end position="186"/>
    </location>
</feature>
<dbReference type="GO" id="GO:0000009">
    <property type="term" value="F:alpha-1,6-mannosyltransferase activity"/>
    <property type="evidence" value="ECO:0007669"/>
    <property type="project" value="InterPro"/>
</dbReference>
<feature type="transmembrane region" description="Helical" evidence="11">
    <location>
        <begin position="240"/>
        <end position="265"/>
    </location>
</feature>
<feature type="transmembrane region" description="Helical" evidence="11">
    <location>
        <begin position="397"/>
        <end position="417"/>
    </location>
</feature>
<keyword evidence="12" id="KW-1185">Reference proteome</keyword>